<reference evidence="4 5" key="1">
    <citation type="submission" date="2016-10" db="EMBL/GenBank/DDBJ databases">
        <authorList>
            <person name="de Groot N.N."/>
        </authorList>
    </citation>
    <scope>NUCLEOTIDE SEQUENCE [LARGE SCALE GENOMIC DNA]</scope>
    <source>
        <strain evidence="4 5">CGMCC 4.2022</strain>
    </source>
</reference>
<dbReference type="EMBL" id="FNIE01000018">
    <property type="protein sequence ID" value="SDP15573.1"/>
    <property type="molecule type" value="Genomic_DNA"/>
</dbReference>
<evidence type="ECO:0000313" key="5">
    <source>
        <dbReference type="Proteomes" id="UP000199341"/>
    </source>
</evidence>
<sequence length="251" mass="26061">MTAPTHPHPLAHLAPAVQGRLTALAADGGKHSAKVTHWSDRIGWVVGLGLFVALVYWLMRQGWQWRRTLQGGLPALPQPPEEPGAALLTLAGRYHGSTTAGQWLDRIVAHGLGVRSRAQLTLTAQGLLVERTGAPGFFVPAAALRGARLDRAIAGKVLPEGGLLVVTWEHGGTLIDSGFRSEHAAEHAAWVAALTRTTGGDTRQAQGAHEEAQGAPTGADTAPARAAAATTSASTTASTTATTADDKEGAR</sequence>
<keyword evidence="2" id="KW-0472">Membrane</keyword>
<dbReference type="Pfam" id="PF25362">
    <property type="entry name" value="bPH_11"/>
    <property type="match status" value="1"/>
</dbReference>
<gene>
    <name evidence="4" type="ORF">SAMN05216259_11884</name>
</gene>
<keyword evidence="2" id="KW-0812">Transmembrane</keyword>
<proteinExistence type="predicted"/>
<accession>A0A1H0QDV6</accession>
<dbReference type="AlphaFoldDB" id="A0A1H0QDV6"/>
<feature type="transmembrane region" description="Helical" evidence="2">
    <location>
        <begin position="42"/>
        <end position="59"/>
    </location>
</feature>
<feature type="domain" description="PH" evidence="3">
    <location>
        <begin position="73"/>
        <end position="194"/>
    </location>
</feature>
<evidence type="ECO:0000313" key="4">
    <source>
        <dbReference type="EMBL" id="SDP15573.1"/>
    </source>
</evidence>
<feature type="compositionally biased region" description="Low complexity" evidence="1">
    <location>
        <begin position="213"/>
        <end position="243"/>
    </location>
</feature>
<dbReference type="Proteomes" id="UP000199341">
    <property type="component" value="Unassembled WGS sequence"/>
</dbReference>
<evidence type="ECO:0000256" key="2">
    <source>
        <dbReference type="SAM" id="Phobius"/>
    </source>
</evidence>
<dbReference type="STRING" id="310781.SAMN05216259_11884"/>
<name>A0A1H0QDV6_9ACTN</name>
<dbReference type="InterPro" id="IPR057446">
    <property type="entry name" value="PH_bac"/>
</dbReference>
<keyword evidence="5" id="KW-1185">Reference proteome</keyword>
<dbReference type="RefSeq" id="WP_245771756.1">
    <property type="nucleotide sequence ID" value="NZ_FNIE01000018.1"/>
</dbReference>
<organism evidence="4 5">
    <name type="scientific">Actinacidiphila guanduensis</name>
    <dbReference type="NCBI Taxonomy" id="310781"/>
    <lineage>
        <taxon>Bacteria</taxon>
        <taxon>Bacillati</taxon>
        <taxon>Actinomycetota</taxon>
        <taxon>Actinomycetes</taxon>
        <taxon>Kitasatosporales</taxon>
        <taxon>Streptomycetaceae</taxon>
        <taxon>Actinacidiphila</taxon>
    </lineage>
</organism>
<evidence type="ECO:0000259" key="3">
    <source>
        <dbReference type="Pfam" id="PF25362"/>
    </source>
</evidence>
<protein>
    <recommendedName>
        <fullName evidence="3">PH domain-containing protein</fullName>
    </recommendedName>
</protein>
<evidence type="ECO:0000256" key="1">
    <source>
        <dbReference type="SAM" id="MobiDB-lite"/>
    </source>
</evidence>
<keyword evidence="2" id="KW-1133">Transmembrane helix</keyword>
<feature type="region of interest" description="Disordered" evidence="1">
    <location>
        <begin position="198"/>
        <end position="251"/>
    </location>
</feature>